<evidence type="ECO:0000313" key="4">
    <source>
        <dbReference type="Proteomes" id="UP000295696"/>
    </source>
</evidence>
<feature type="signal peptide" evidence="1">
    <location>
        <begin position="1"/>
        <end position="21"/>
    </location>
</feature>
<feature type="domain" description="Peptidase S1" evidence="2">
    <location>
        <begin position="227"/>
        <end position="316"/>
    </location>
</feature>
<dbReference type="InterPro" id="IPR001254">
    <property type="entry name" value="Trypsin_dom"/>
</dbReference>
<organism evidence="3 4">
    <name type="scientific">Primorskyibacter sedentarius</name>
    <dbReference type="NCBI Taxonomy" id="745311"/>
    <lineage>
        <taxon>Bacteria</taxon>
        <taxon>Pseudomonadati</taxon>
        <taxon>Pseudomonadota</taxon>
        <taxon>Alphaproteobacteria</taxon>
        <taxon>Rhodobacterales</taxon>
        <taxon>Roseobacteraceae</taxon>
        <taxon>Primorskyibacter</taxon>
    </lineage>
</organism>
<dbReference type="InterPro" id="IPR043504">
    <property type="entry name" value="Peptidase_S1_PA_chymotrypsin"/>
</dbReference>
<dbReference type="GO" id="GO:0006508">
    <property type="term" value="P:proteolysis"/>
    <property type="evidence" value="ECO:0007669"/>
    <property type="project" value="InterPro"/>
</dbReference>
<proteinExistence type="predicted"/>
<dbReference type="RefSeq" id="WP_132248249.1">
    <property type="nucleotide sequence ID" value="NZ_SLZU01000022.1"/>
</dbReference>
<feature type="chain" id="PRO_5020636402" evidence="1">
    <location>
        <begin position="22"/>
        <end position="490"/>
    </location>
</feature>
<protein>
    <submittedName>
        <fullName evidence="3">Trypsin</fullName>
    </submittedName>
</protein>
<gene>
    <name evidence="3" type="ORF">EDD52_12256</name>
</gene>
<keyword evidence="4" id="KW-1185">Reference proteome</keyword>
<dbReference type="Gene3D" id="2.40.10.10">
    <property type="entry name" value="Trypsin-like serine proteases"/>
    <property type="match status" value="1"/>
</dbReference>
<dbReference type="Pfam" id="PF00089">
    <property type="entry name" value="Trypsin"/>
    <property type="match status" value="1"/>
</dbReference>
<sequence length="490" mass="52708">MTLNIKITAAVAALWASAGFAQTQLSDVAIAQIQDYAQQSLELDKTPVFQGYNHQTQTARFEQDMELPLYIPKAALFPNADPGPTGLTRALKDQRSDPEGFTEKYNAAIQSLSGLGYLPSSITYRPDAPNLQPEYLRDALNLPTSTQISLSGWMIEDIDGQPLAVPMEIDGDSILLHVKNPILPGFDTDVRNLTTLTFNDGLSPPHAFSVSSDIGSVCQFDCLFQTVAISVEGALRGSGVLIHNRFVLTANHVLTITNGVGFDPKQTLIMNGPNNRDQTSLTRKGRAIQPIASFDLAVIELEDPFQSAASIASLLSTQRVTAPIISLKEADFDDVAFVSSGFGGGQVTTAAGRLIKELAHGVRRYNHFVMAEECPDCAAHEFLLEAAPDLQGKRNFSCGIDSGSPALVRTDDSRLAVAGILTESLNPPLGDLRCATAIKFQNLTHPDVADALHTVLSEKFGLGATEIAVIFTDTPPVQSFVKQTASLISR</sequence>
<dbReference type="Proteomes" id="UP000295696">
    <property type="component" value="Unassembled WGS sequence"/>
</dbReference>
<name>A0A4V2UMV1_9RHOB</name>
<keyword evidence="1" id="KW-0732">Signal</keyword>
<dbReference type="InterPro" id="IPR009003">
    <property type="entry name" value="Peptidase_S1_PA"/>
</dbReference>
<dbReference type="GO" id="GO:0004252">
    <property type="term" value="F:serine-type endopeptidase activity"/>
    <property type="evidence" value="ECO:0007669"/>
    <property type="project" value="InterPro"/>
</dbReference>
<evidence type="ECO:0000259" key="2">
    <source>
        <dbReference type="Pfam" id="PF00089"/>
    </source>
</evidence>
<reference evidence="3 4" key="1">
    <citation type="submission" date="2019-03" db="EMBL/GenBank/DDBJ databases">
        <title>Genomic Encyclopedia of Type Strains, Phase IV (KMG-IV): sequencing the most valuable type-strain genomes for metagenomic binning, comparative biology and taxonomic classification.</title>
        <authorList>
            <person name="Goeker M."/>
        </authorList>
    </citation>
    <scope>NUCLEOTIDE SEQUENCE [LARGE SCALE GENOMIC DNA]</scope>
    <source>
        <strain evidence="3 4">DSM 104836</strain>
    </source>
</reference>
<accession>A0A4V2UMV1</accession>
<dbReference type="AlphaFoldDB" id="A0A4V2UMV1"/>
<dbReference type="SUPFAM" id="SSF50494">
    <property type="entry name" value="Trypsin-like serine proteases"/>
    <property type="match status" value="1"/>
</dbReference>
<comment type="caution">
    <text evidence="3">The sequence shown here is derived from an EMBL/GenBank/DDBJ whole genome shotgun (WGS) entry which is preliminary data.</text>
</comment>
<evidence type="ECO:0000313" key="3">
    <source>
        <dbReference type="EMBL" id="TCS59097.1"/>
    </source>
</evidence>
<dbReference type="EMBL" id="SLZU01000022">
    <property type="protein sequence ID" value="TCS59097.1"/>
    <property type="molecule type" value="Genomic_DNA"/>
</dbReference>
<evidence type="ECO:0000256" key="1">
    <source>
        <dbReference type="SAM" id="SignalP"/>
    </source>
</evidence>